<feature type="compositionally biased region" description="Acidic residues" evidence="7">
    <location>
        <begin position="727"/>
        <end position="738"/>
    </location>
</feature>
<feature type="region of interest" description="Disordered" evidence="7">
    <location>
        <begin position="2028"/>
        <end position="2050"/>
    </location>
</feature>
<evidence type="ECO:0000256" key="4">
    <source>
        <dbReference type="ARBA" id="ARBA00022806"/>
    </source>
</evidence>
<keyword evidence="12" id="KW-1185">Reference proteome</keyword>
<evidence type="ECO:0000259" key="10">
    <source>
        <dbReference type="PROSITE" id="PS51204"/>
    </source>
</evidence>
<dbReference type="Gene3D" id="3.40.50.10810">
    <property type="entry name" value="Tandem AAA-ATPase domain"/>
    <property type="match status" value="1"/>
</dbReference>
<keyword evidence="2" id="KW-0547">Nucleotide-binding</keyword>
<dbReference type="PANTHER" id="PTHR10799">
    <property type="entry name" value="SNF2/RAD54 HELICASE FAMILY"/>
    <property type="match status" value="1"/>
</dbReference>
<dbReference type="Pfam" id="PF00176">
    <property type="entry name" value="SNF2-rel_dom"/>
    <property type="match status" value="1"/>
</dbReference>
<dbReference type="GO" id="GO:0042393">
    <property type="term" value="F:histone binding"/>
    <property type="evidence" value="ECO:0007669"/>
    <property type="project" value="InterPro"/>
</dbReference>
<feature type="region of interest" description="Disordered" evidence="7">
    <location>
        <begin position="2423"/>
        <end position="2442"/>
    </location>
</feature>
<evidence type="ECO:0000256" key="3">
    <source>
        <dbReference type="ARBA" id="ARBA00022801"/>
    </source>
</evidence>
<feature type="region of interest" description="Disordered" evidence="7">
    <location>
        <begin position="3779"/>
        <end position="3834"/>
    </location>
</feature>
<accession>A0A8T0T261</accession>
<feature type="compositionally biased region" description="Polar residues" evidence="7">
    <location>
        <begin position="2176"/>
        <end position="2185"/>
    </location>
</feature>
<feature type="domain" description="Helicase ATP-binding" evidence="8">
    <location>
        <begin position="1041"/>
        <end position="1208"/>
    </location>
</feature>
<feature type="region of interest" description="Disordered" evidence="7">
    <location>
        <begin position="3332"/>
        <end position="3365"/>
    </location>
</feature>
<evidence type="ECO:0000256" key="7">
    <source>
        <dbReference type="SAM" id="MobiDB-lite"/>
    </source>
</evidence>
<feature type="region of interest" description="Disordered" evidence="7">
    <location>
        <begin position="2456"/>
        <end position="2525"/>
    </location>
</feature>
<feature type="compositionally biased region" description="Acidic residues" evidence="7">
    <location>
        <begin position="4321"/>
        <end position="4330"/>
    </location>
</feature>
<organism evidence="11 12">
    <name type="scientific">Panicum virgatum</name>
    <name type="common">Blackwell switchgrass</name>
    <dbReference type="NCBI Taxonomy" id="38727"/>
    <lineage>
        <taxon>Eukaryota</taxon>
        <taxon>Viridiplantae</taxon>
        <taxon>Streptophyta</taxon>
        <taxon>Embryophyta</taxon>
        <taxon>Tracheophyta</taxon>
        <taxon>Spermatophyta</taxon>
        <taxon>Magnoliopsida</taxon>
        <taxon>Liliopsida</taxon>
        <taxon>Poales</taxon>
        <taxon>Poaceae</taxon>
        <taxon>PACMAD clade</taxon>
        <taxon>Panicoideae</taxon>
        <taxon>Panicodae</taxon>
        <taxon>Paniceae</taxon>
        <taxon>Panicinae</taxon>
        <taxon>Panicum</taxon>
        <taxon>Panicum sect. Hiantes</taxon>
    </lineage>
</organism>
<feature type="compositionally biased region" description="Basic and acidic residues" evidence="7">
    <location>
        <begin position="1684"/>
        <end position="1695"/>
    </location>
</feature>
<proteinExistence type="predicted"/>
<dbReference type="OrthoDB" id="5857104at2759"/>
<dbReference type="PROSITE" id="PS51192">
    <property type="entry name" value="HELICASE_ATP_BIND_1"/>
    <property type="match status" value="1"/>
</dbReference>
<feature type="domain" description="HSA" evidence="10">
    <location>
        <begin position="858"/>
        <end position="930"/>
    </location>
</feature>
<dbReference type="GO" id="GO:0004386">
    <property type="term" value="F:helicase activity"/>
    <property type="evidence" value="ECO:0007669"/>
    <property type="project" value="UniProtKB-KW"/>
</dbReference>
<feature type="region of interest" description="Disordered" evidence="7">
    <location>
        <begin position="1654"/>
        <end position="1791"/>
    </location>
</feature>
<dbReference type="PROSITE" id="PS51194">
    <property type="entry name" value="HELICASE_CTER"/>
    <property type="match status" value="1"/>
</dbReference>
<feature type="region of interest" description="Disordered" evidence="7">
    <location>
        <begin position="2605"/>
        <end position="2638"/>
    </location>
</feature>
<feature type="compositionally biased region" description="Polar residues" evidence="7">
    <location>
        <begin position="222"/>
        <end position="231"/>
    </location>
</feature>
<dbReference type="SUPFAM" id="SSF52540">
    <property type="entry name" value="P-loop containing nucleoside triphosphate hydrolases"/>
    <property type="match status" value="2"/>
</dbReference>
<feature type="region of interest" description="Disordered" evidence="7">
    <location>
        <begin position="4149"/>
        <end position="4330"/>
    </location>
</feature>
<dbReference type="CDD" id="cd17996">
    <property type="entry name" value="DEXHc_SMARCA2_SMARCA4"/>
    <property type="match status" value="1"/>
</dbReference>
<dbReference type="InterPro" id="IPR001650">
    <property type="entry name" value="Helicase_C-like"/>
</dbReference>
<sequence length="4330" mass="465643">MASSQHVEMEAAKLLHKLIQESKDEPAKLAMKLYVICQHMKLSGKEQSLPYQVISRAMQTVVNQHGIDMDALRSSRIPFAGGPQAGDSSGAMPKDKEVIGNQSPMVGSDASQSSGQAGLWQFPSGSTDMTRHGASISARVPTGPNRGDFSAADIHQGSMSQKSGRSSGVESPASLQMEDTRSMNSHDSLKSDEKTSKKTSSKRKRMDSKGAGDLHCEDNSKSDAISTGQNTRKGKQVGKAGRQGQPSMGMEHEQPRSLQAGTALVPPSHGGAPFIRAHQENALTSSGRTIDKTKPSNPFTMAQIPNFPEGLASSGVPIDLQKSIQGGANLFNAGFGWNQNPQVSIMKNAQGSIPNLMSSGVNVEGKVNVGAQGAFNSTSAPQMGIPTVPPYNSSSFGGSSHFLDKGKELASGSTGTELHSIAKVTSLPGISHGSPMQERQGIIRAPQRAEASLQEGRPSALPNRNTGSSPMSHTSSNIPFKEQQLKQLRAQCLVFLAFRNNLQPRKVHLEIALGRGPPAESDSAGQRGSESRLADGLGKENGSSRENSGVFCRQSDISRLPSTSAGSIAEVDSFPKDPENTTKKIKVAEQDKSLMEVENLQQASVMQGTSSEMRSLEMASPIPSGLQQSYFQGDTRRVTPDIQRTDAENLNRNLSWRGLGPTALGGNRQHLNQETKELLAPSKLHHMPVDGYNSNMPGIDQTPETVGVGDDVENGSHAAEIVPEQAADGEEDLSELDDLPSSPPKHTMTEKWILDYQKRMYNEKQKRTLELHKLHSRMSASYEKLKESVNSSEDFSAKTKSVIEVKKLQLLPLQRRVRSEFLLDFFKPITADLERIKAVKKHRHGRRAKQLEKIEQKMKEERQKRIRERQKEFFADIEAHREKLEDSFKVKRERLKGFNRYIKEFHKRKERIHREKLDRIQREKINLLKNNDVEGYLRMVQDAKSDRVKQLLRETEKYLQKLGNKLQNAKSTDGRASYVSDKSDLANDIEDESYQPQHYLESNEKYYQLAHSVKETVNDQPSYLQGGKLREYQMNGLRWLVSLYNNNLNGILADEMGLGKTVQVISLLCYLMETKNDRGPFLVVVPSSVLPGWESELSFWAPSINKIAYAGPPEERRRMFKEMIVHQKFNVLLTTYEYLMNKHDRPKLSKIQWHYIIIDEGHRIKNASCKLNADLKLYRSSHRLLLTGTPLQNNLEELWALLNFLLPNIFNSSEDFSQWFNKPFESNGDNSPDEALLSEEENLLIINRLHQVLRPFVLRRLKHKVENELPEKIERLVRCEASAYQKLLMTRVEENLGGIGAVKVRSVHNSVMELRNICNHPYLSHLHVEEIEGYLPKHYLPSIVRLCGKLEMFDRLLPKLKATDHRVLLFSTMTRLLDVMEDYLVWKKYKYLRLDGHTSGHERGALIDKFNDPNSQAFIFLLSIRAGGVGVNLQAADTVIIFDTDWNPQVDQQAQARAHRIGQKKEVLVLRLETVRTVEEQVRASAEHKLGVANQSITAGFFDNNTSAEDRREYLESLLRECKKEEAAPVLDDDALNDILARSEAEIDVFESIDKQRREEEMAAWQKVVQDGSTSGLDPEVLPSRLVTDDDLKPFCHAMKLYEPSNVKSVKVNVRKKGEIGGLDTQHYGRGKRAREVRSYEDQWTEEEFEKLCQADSPDSPQPGGMSKDLDIPKSIKPEILADSSKEPEQMRKEASPTVGDSPPAKRRRGRPKRSDIFLSPTTAPTDAVKHETGTTQDGSSATPASTIHSDAPATPIHSDAPDVNVHSISPADVNKQEFGTETKPSGSVTVLEGPVEKEIGSSIQSVHNVAATPAPHQPARGRKVQAGETPRRRGRKPKSLTPSGLDDVSLNPTVSAGSGVADTSCVSSYTQLNTFPSQGSAVAVAGIQRDLVAVKLDTSLPDSGKHISPVHEGDKGATISTTVAKDICTGTVTSDNTMTLAPNTHNENVGLLQVAPAPTMPVVSEGLVETSHVAVVDKPVEKQSASRRRRKKTSGSEDSGVSTRQRSAMKKSYYTVNIDEVASGMTQSEKSGIMKERDGSSLQNTSNDVPNINLPLPEKSGYDSQPSTPIAVPINEATLPSAYNDTCATHSEIILATSANPPVVDKPVDLHLDAPVPVTSQNQGQLKTGEDRVAMCSEATAIKDATVVPSEVDSAPPNKAPGRRRKGSAREPRSRSNSATATSERCTRLTGLKQAEDIKKLEISARPITTVEQLGADSLRAEVTTASICEAEKNPGSHVSSDISILMGSHVSGASVTEETTATMMTQTPAVVKSEERKLPGDLQGSDFDSSVPQTKLVSAVEPAPAIAEHMQGTEVNSSEQTKVVSAAESAPDEHVQGIQVDSSEQPTKTFSAAESALSNNEEHAAHGMHLKAADVNMLTCSTATDILQDKIDSSAACHSDAPCTDEIARQSDSSLLDVKAPHDASAKYTPGSTKDDVLHSEGTDVVVTVSKQDDVKIDDTQADDISRGSPATSQSIKSDQPPDQVEGSENRKEQVKLEETLNKSSGEDQAHNQGNETSHNATLLTNSPSEYLNESCSAQVYGDTFKSKENIVEVHATMNIDVPEESLDASSAQSQKEASMTDGVSTDGDTFETKITPVETHAAMNTDGPEKAHDQSDKESSMAEVSVSTDRHSSPTVCKAHNDLEGQVSCEEILVRAGGDNRTHSNTNDVSNGEKEDAIVSPVDATREPIEESAINVSEDSSMNKQSCTLHFGNDPPVNTPVTVESKKVIGDAEIVCAGGLESSGTETETVGINEISIADLERTKKPGDLDEKTGSPLCGDVLGTSHSMIGVVCEKAPTEDLTAGSHSEAPSSLVALEPAQETTVANTVVFMDACNTEPDGDSTIAEGAKHTVEMVHSAEEQSAASEHAETQEKATVICGPMLNESETAGLEDDCSLLKHSGRTASSELLVVTSNPISETSDIQVESEATKSEGYCAAENGIGKSETIMESEPTKETAVPMQEDVTEANDTIATYKACDDSENHAFGEASMEMQSEIKAASSIQSGAENVIKQAPALSDGMEQTNMASASELGPENDKYMQGTEVNSSDQQPKMFSPASDEHVQDVMVHISKQQTEMVSDAEIGTLCIQEAAIVDHDKIRETVDPHDIRTQASALSGSGLLAVEAHGSEQKIVSSPGEEINSSEQQTKIDSVAEIQSADVMDTAIADHEETGDQSGVSTHAPLSIESEEKGSSGIDLHGCNMHEVHQATGDGAILSSGGEQDILRDNMGNDGGVELPACQRKTDFEGDKDYSTDPSATTLVMAESCKDTSDAEIVSAGNIESSGGGDIETVGIQEATDFADHGIEAHGSEQMKKVSVAQAASTLALVGYSSSEDSMLDDSTRAADGGDSLDSKGAGVDGQETTSTQITSTLPENTDMDWQSCPLQSGNDSPATAAAVFESDKDTGDAGAACVGKTESSTGVGIEIMGVHTTSIADQQETVGTGDLNKENGSLQLGDGCGTSCSTLVIACDKAPSGEEVIAVSHSEVSISVGLAAAQSTQEATVSEETVIYEKATSGEDLIVGSCSGAPTSVVLVGSESTQETMSNQEQIIDAVGSKHESKTEDVKASEEQPLFQRVDSHAKTTEICCHMLEESIENLINDVSAPKDGSHTALSERVAEPKPIDETSVMQVELTTSTGDECAAEDHNVASSETVMELQPVQEIVVPMQEDGKEANDADIAREECKDLEGHASGDVSMAVESEIVARQGDVTEVNDTTIISEVCKGTESHVSGEVRIPVESLSFKVELPNETDDFQGPNQWMQLDEHEVRDSTIVGAEVLNTESTPGGAIANSGGADTEQKLPPSSGEAMAGTSSEPPNQEAQETSSSDPSGNDEIAKIEEEGLLNCQTAQGGENVKLGEADTEVQLPPSSVEATVGICSEPPSHEVKEAPSSDPSGSNENVEMENADAAQGLLNTEPAPGGENAKLGEADTEVQLPPSSVEEAMVEICSETPSHEVKEAPSSDPSGSNENVEMEKAAAAQVLINTEPAPGGENVKHGEADTEVQLPPSSVETMVDICSEPPSHEVKEAPSSDPHPSVSNENVETKNAAVVAAQVLLNPEPAPGCENAKHGDADTEQQLPPSSGEPMVDMSRELPSQEVKEAPSINTLGNDGDAKMEEAPAAQGPLNRETAYGVENAKLVEAGMELQLPPSSGEAMVEISSEPLNHDAGRESSRLAGADTELQSPPSGEAMVDTCSEPPSSQEVNEAPSSDASGNDENSKTEKTDAAVQGLLNTEPALSGKNTELYEADTEKQTIPVSAEVMVESSSEPPSQEGREAPTTDLSGDDEKAKSARAAVVAELFGDATEGGSDQPLLSPRSQGEDADADGGVE</sequence>
<dbReference type="InterPro" id="IPR049730">
    <property type="entry name" value="SNF2/RAD54-like_C"/>
</dbReference>
<dbReference type="SMART" id="SM00487">
    <property type="entry name" value="DEXDc"/>
    <property type="match status" value="1"/>
</dbReference>
<feature type="region of interest" description="Disordered" evidence="7">
    <location>
        <begin position="447"/>
        <end position="477"/>
    </location>
</feature>
<feature type="region of interest" description="Disordered" evidence="7">
    <location>
        <begin position="2148"/>
        <end position="2189"/>
    </location>
</feature>
<comment type="caution">
    <text evidence="11">The sequence shown here is derived from an EMBL/GenBank/DDBJ whole genome shotgun (WGS) entry which is preliminary data.</text>
</comment>
<dbReference type="InterPro" id="IPR027417">
    <property type="entry name" value="P-loop_NTPase"/>
</dbReference>
<evidence type="ECO:0000259" key="8">
    <source>
        <dbReference type="PROSITE" id="PS51192"/>
    </source>
</evidence>
<feature type="compositionally biased region" description="Polar residues" evidence="7">
    <location>
        <begin position="462"/>
        <end position="477"/>
    </location>
</feature>
<keyword evidence="4" id="KW-0347">Helicase</keyword>
<dbReference type="InterPro" id="IPR014012">
    <property type="entry name" value="HSA_dom"/>
</dbReference>
<dbReference type="Pfam" id="PF00271">
    <property type="entry name" value="Helicase_C"/>
    <property type="match status" value="1"/>
</dbReference>
<dbReference type="PROSITE" id="PS51204">
    <property type="entry name" value="HSA"/>
    <property type="match status" value="1"/>
</dbReference>
<dbReference type="InterPro" id="IPR038718">
    <property type="entry name" value="SNF2-like_sf"/>
</dbReference>
<dbReference type="CDD" id="cd18793">
    <property type="entry name" value="SF2_C_SNF"/>
    <property type="match status" value="1"/>
</dbReference>
<feature type="compositionally biased region" description="Basic and acidic residues" evidence="7">
    <location>
        <begin position="1668"/>
        <end position="1677"/>
    </location>
</feature>
<dbReference type="FunFam" id="3.40.50.300:FF:000871">
    <property type="entry name" value="Chromatin structure-remodeling complex protein SYD"/>
    <property type="match status" value="1"/>
</dbReference>
<dbReference type="GO" id="GO:0005524">
    <property type="term" value="F:ATP binding"/>
    <property type="evidence" value="ECO:0007669"/>
    <property type="project" value="UniProtKB-KW"/>
</dbReference>
<feature type="region of interest" description="Disordered" evidence="7">
    <location>
        <begin position="514"/>
        <end position="556"/>
    </location>
</feature>
<evidence type="ECO:0000313" key="12">
    <source>
        <dbReference type="Proteomes" id="UP000823388"/>
    </source>
</evidence>
<feature type="region of interest" description="Disordered" evidence="7">
    <location>
        <begin position="1975"/>
        <end position="2009"/>
    </location>
</feature>
<dbReference type="FunFam" id="3.40.50.10810:FF:000016">
    <property type="entry name" value="Chromatin structure-remodeling complex protein SYD"/>
    <property type="match status" value="1"/>
</dbReference>
<dbReference type="Pfam" id="PF14619">
    <property type="entry name" value="SnAC"/>
    <property type="match status" value="1"/>
</dbReference>
<feature type="compositionally biased region" description="Polar residues" evidence="7">
    <location>
        <begin position="2041"/>
        <end position="2050"/>
    </location>
</feature>
<feature type="compositionally biased region" description="Polar residues" evidence="7">
    <location>
        <begin position="3812"/>
        <end position="3831"/>
    </location>
</feature>
<dbReference type="GO" id="GO:0016787">
    <property type="term" value="F:hydrolase activity"/>
    <property type="evidence" value="ECO:0007669"/>
    <property type="project" value="UniProtKB-KW"/>
</dbReference>
<reference evidence="11" key="1">
    <citation type="submission" date="2020-05" db="EMBL/GenBank/DDBJ databases">
        <title>WGS assembly of Panicum virgatum.</title>
        <authorList>
            <person name="Lovell J.T."/>
            <person name="Jenkins J."/>
            <person name="Shu S."/>
            <person name="Juenger T.E."/>
            <person name="Schmutz J."/>
        </authorList>
    </citation>
    <scope>NUCLEOTIDE SEQUENCE</scope>
    <source>
        <strain evidence="11">AP13</strain>
    </source>
</reference>
<feature type="compositionally biased region" description="Low complexity" evidence="7">
    <location>
        <begin position="4256"/>
        <end position="4271"/>
    </location>
</feature>
<keyword evidence="3" id="KW-0378">Hydrolase</keyword>
<feature type="compositionally biased region" description="Polar residues" evidence="7">
    <location>
        <begin position="1997"/>
        <end position="2007"/>
    </location>
</feature>
<evidence type="ECO:0000256" key="6">
    <source>
        <dbReference type="ARBA" id="ARBA00023242"/>
    </source>
</evidence>
<evidence type="ECO:0000256" key="5">
    <source>
        <dbReference type="ARBA" id="ARBA00022840"/>
    </source>
</evidence>
<evidence type="ECO:0000256" key="1">
    <source>
        <dbReference type="ARBA" id="ARBA00004123"/>
    </source>
</evidence>
<feature type="compositionally biased region" description="Basic and acidic residues" evidence="7">
    <location>
        <begin position="4164"/>
        <end position="4173"/>
    </location>
</feature>
<dbReference type="GO" id="GO:0005634">
    <property type="term" value="C:nucleus"/>
    <property type="evidence" value="ECO:0007669"/>
    <property type="project" value="UniProtKB-SubCell"/>
</dbReference>
<feature type="compositionally biased region" description="Polar residues" evidence="7">
    <location>
        <begin position="2570"/>
        <end position="2590"/>
    </location>
</feature>
<feature type="region of interest" description="Disordered" evidence="7">
    <location>
        <begin position="79"/>
        <end position="262"/>
    </location>
</feature>
<dbReference type="InterPro" id="IPR000330">
    <property type="entry name" value="SNF2_N"/>
</dbReference>
<feature type="compositionally biased region" description="Polar residues" evidence="7">
    <location>
        <begin position="157"/>
        <end position="169"/>
    </location>
</feature>
<feature type="compositionally biased region" description="Basic and acidic residues" evidence="7">
    <location>
        <begin position="207"/>
        <end position="221"/>
    </location>
</feature>
<feature type="domain" description="Helicase C-terminal" evidence="9">
    <location>
        <begin position="1352"/>
        <end position="1498"/>
    </location>
</feature>
<feature type="compositionally biased region" description="Polar residues" evidence="7">
    <location>
        <begin position="1734"/>
        <end position="1749"/>
    </location>
</feature>
<name>A0A8T0T261_PANVG</name>
<dbReference type="EMBL" id="CM029044">
    <property type="protein sequence ID" value="KAG2605130.1"/>
    <property type="molecule type" value="Genomic_DNA"/>
</dbReference>
<feature type="compositionally biased region" description="Polar residues" evidence="7">
    <location>
        <begin position="4197"/>
        <end position="4216"/>
    </location>
</feature>
<feature type="region of interest" description="Disordered" evidence="7">
    <location>
        <begin position="4058"/>
        <end position="4128"/>
    </location>
</feature>
<feature type="region of interest" description="Disordered" evidence="7">
    <location>
        <begin position="3858"/>
        <end position="4042"/>
    </location>
</feature>
<feature type="compositionally biased region" description="Polar residues" evidence="7">
    <location>
        <begin position="2471"/>
        <end position="2480"/>
    </location>
</feature>
<feature type="region of interest" description="Disordered" evidence="7">
    <location>
        <begin position="2568"/>
        <end position="2592"/>
    </location>
</feature>
<feature type="compositionally biased region" description="Basic and acidic residues" evidence="7">
    <location>
        <begin position="2610"/>
        <end position="2623"/>
    </location>
</feature>
<feature type="compositionally biased region" description="Basic and acidic residues" evidence="7">
    <location>
        <begin position="2490"/>
        <end position="2512"/>
    </location>
</feature>
<dbReference type="Proteomes" id="UP000823388">
    <property type="component" value="Chromosome 4N"/>
</dbReference>
<protein>
    <recommendedName>
        <fullName evidence="13">Chromatin structure-remodeling complex protein SYD</fullName>
    </recommendedName>
</protein>
<evidence type="ECO:0000256" key="2">
    <source>
        <dbReference type="ARBA" id="ARBA00022741"/>
    </source>
</evidence>
<feature type="compositionally biased region" description="Basic and acidic residues" evidence="7">
    <location>
        <begin position="187"/>
        <end position="196"/>
    </location>
</feature>
<feature type="compositionally biased region" description="Basic residues" evidence="7">
    <location>
        <begin position="197"/>
        <end position="206"/>
    </location>
</feature>
<evidence type="ECO:0000259" key="9">
    <source>
        <dbReference type="PROSITE" id="PS51194"/>
    </source>
</evidence>
<keyword evidence="6" id="KW-0539">Nucleus</keyword>
<feature type="region of interest" description="Disordered" evidence="7">
    <location>
        <begin position="1812"/>
        <end position="1852"/>
    </location>
</feature>
<feature type="region of interest" description="Disordered" evidence="7">
    <location>
        <begin position="725"/>
        <end position="746"/>
    </location>
</feature>
<comment type="subcellular location">
    <subcellularLocation>
        <location evidence="1">Nucleus</location>
    </subcellularLocation>
</comment>
<dbReference type="InterPro" id="IPR029295">
    <property type="entry name" value="SnAC"/>
</dbReference>
<keyword evidence="5" id="KW-0067">ATP-binding</keyword>
<feature type="compositionally biased region" description="Low complexity" evidence="7">
    <location>
        <begin position="107"/>
        <end position="118"/>
    </location>
</feature>
<gene>
    <name evidence="11" type="ORF">PVAP13_4NG113800</name>
</gene>
<feature type="region of interest" description="Disordered" evidence="7">
    <location>
        <begin position="1621"/>
        <end position="1641"/>
    </location>
</feature>
<dbReference type="InterPro" id="IPR014001">
    <property type="entry name" value="Helicase_ATP-bd"/>
</dbReference>
<dbReference type="Gene3D" id="3.40.50.300">
    <property type="entry name" value="P-loop containing nucleotide triphosphate hydrolases"/>
    <property type="match status" value="1"/>
</dbReference>
<dbReference type="SMART" id="SM00490">
    <property type="entry name" value="HELICc"/>
    <property type="match status" value="1"/>
</dbReference>
<evidence type="ECO:0008006" key="13">
    <source>
        <dbReference type="Google" id="ProtNLM"/>
    </source>
</evidence>
<dbReference type="SMART" id="SM01314">
    <property type="entry name" value="SnAC"/>
    <property type="match status" value="1"/>
</dbReference>
<feature type="compositionally biased region" description="Polar residues" evidence="7">
    <location>
        <begin position="2513"/>
        <end position="2525"/>
    </location>
</feature>
<evidence type="ECO:0000313" key="11">
    <source>
        <dbReference type="EMBL" id="KAG2605130.1"/>
    </source>
</evidence>